<dbReference type="InterPro" id="IPR043519">
    <property type="entry name" value="NT_sf"/>
</dbReference>
<dbReference type="AlphaFoldDB" id="A0A0Q3QNB5"/>
<dbReference type="Gene3D" id="3.30.460.10">
    <property type="entry name" value="Beta Polymerase, domain 2"/>
    <property type="match status" value="1"/>
</dbReference>
<keyword evidence="2" id="KW-1185">Reference proteome</keyword>
<dbReference type="GO" id="GO:0016740">
    <property type="term" value="F:transferase activity"/>
    <property type="evidence" value="ECO:0007669"/>
    <property type="project" value="UniProtKB-KW"/>
</dbReference>
<organism evidence="1 2">
    <name type="scientific">Cytobacillus solani</name>
    <dbReference type="NCBI Taxonomy" id="1637975"/>
    <lineage>
        <taxon>Bacteria</taxon>
        <taxon>Bacillati</taxon>
        <taxon>Bacillota</taxon>
        <taxon>Bacilli</taxon>
        <taxon>Bacillales</taxon>
        <taxon>Bacillaceae</taxon>
        <taxon>Cytobacillus</taxon>
    </lineage>
</organism>
<dbReference type="CDD" id="cd05403">
    <property type="entry name" value="NT_KNTase_like"/>
    <property type="match status" value="1"/>
</dbReference>
<accession>A0A0Q3QNB5</accession>
<evidence type="ECO:0000313" key="2">
    <source>
        <dbReference type="Proteomes" id="UP000050996"/>
    </source>
</evidence>
<comment type="caution">
    <text evidence="1">The sequence shown here is derived from an EMBL/GenBank/DDBJ whole genome shotgun (WGS) entry which is preliminary data.</text>
</comment>
<sequence>MCTQNKLPPIEAAHQFINKHFPNCQGALLAGSVVRGEATETSDLDIIIFDKNICAFYRESLIDIGWSIEVFVHDLTSYKLFFESDRKRARPSLPRMVSEGIILKDDGIVESIKKEAHDLLENGPEKWSVETIKTKRYFITDALDDFIGCSNRAEELFIANTLAGLVSEFILRINVQWIGASKWIVRSLKHYDEEFTEEFVEAFDVFYKNGDKRQVIQLVDSILKPYGGRLFAGFSLGKNEGF</sequence>
<reference evidence="1 2" key="1">
    <citation type="submission" date="2015-09" db="EMBL/GenBank/DDBJ databases">
        <title>Genome sequencing project for genomic taxonomy and phylogenomics of Bacillus-like bacteria.</title>
        <authorList>
            <person name="Liu B."/>
            <person name="Wang J."/>
            <person name="Zhu Y."/>
            <person name="Liu G."/>
            <person name="Chen Q."/>
            <person name="Chen Z."/>
            <person name="Lan J."/>
            <person name="Che J."/>
            <person name="Ge C."/>
            <person name="Shi H."/>
            <person name="Pan Z."/>
            <person name="Liu X."/>
        </authorList>
    </citation>
    <scope>NUCLEOTIDE SEQUENCE [LARGE SCALE GENOMIC DNA]</scope>
    <source>
        <strain evidence="1 2">FJAT-18043</strain>
    </source>
</reference>
<dbReference type="EMBL" id="LJIX01000006">
    <property type="protein sequence ID" value="KQL19633.1"/>
    <property type="molecule type" value="Genomic_DNA"/>
</dbReference>
<dbReference type="STRING" id="1637975.AN957_14375"/>
<dbReference type="Proteomes" id="UP000050996">
    <property type="component" value="Unassembled WGS sequence"/>
</dbReference>
<name>A0A0Q3QNB5_9BACI</name>
<dbReference type="SUPFAM" id="SSF81301">
    <property type="entry name" value="Nucleotidyltransferase"/>
    <property type="match status" value="1"/>
</dbReference>
<proteinExistence type="predicted"/>
<dbReference type="RefSeq" id="WP_056684764.1">
    <property type="nucleotide sequence ID" value="NZ_CP041305.1"/>
</dbReference>
<gene>
    <name evidence="1" type="ORF">AN957_14375</name>
</gene>
<evidence type="ECO:0000313" key="1">
    <source>
        <dbReference type="EMBL" id="KQL19633.1"/>
    </source>
</evidence>
<protein>
    <submittedName>
        <fullName evidence="1">Nucleotidyltransferase</fullName>
    </submittedName>
</protein>
<dbReference type="PATRIC" id="fig|1637975.4.peg.2746"/>
<keyword evidence="1" id="KW-0808">Transferase</keyword>